<sequence length="129" mass="15177">MLFLIILFLPTFYCSYLGSLGHLKCNIPKYYVKDDIHLYPKQYFGACDKLKQMVFCSMPLAEYYIKHCKLNNHKCKCEEIFKKILKNKIDIHEKDVKNTVDFYSDSILDDGTPPILSDISANDYFYGDY</sequence>
<dbReference type="Proteomes" id="UP000035681">
    <property type="component" value="Unplaced"/>
</dbReference>
<keyword evidence="2" id="KW-1185">Reference proteome</keyword>
<evidence type="ECO:0000313" key="2">
    <source>
        <dbReference type="Proteomes" id="UP000035681"/>
    </source>
</evidence>
<name>A0A0K0EIK3_STRER</name>
<dbReference type="WBParaSite" id="SSTP_0000930800.1">
    <property type="protein sequence ID" value="SSTP_0000930800.1"/>
    <property type="gene ID" value="SSTP_0000930800"/>
</dbReference>
<dbReference type="AlphaFoldDB" id="A0A0K0EIK3"/>
<accession>A0A0K0EIK3</accession>
<feature type="signal peptide" evidence="1">
    <location>
        <begin position="1"/>
        <end position="18"/>
    </location>
</feature>
<dbReference type="WBParaSite" id="TCONS_00000997.p1">
    <property type="protein sequence ID" value="TCONS_00000997.p1"/>
    <property type="gene ID" value="XLOC_000942"/>
</dbReference>
<feature type="chain" id="PRO_5005328089" evidence="1">
    <location>
        <begin position="19"/>
        <end position="129"/>
    </location>
</feature>
<organism evidence="3">
    <name type="scientific">Strongyloides stercoralis</name>
    <name type="common">Threadworm</name>
    <dbReference type="NCBI Taxonomy" id="6248"/>
    <lineage>
        <taxon>Eukaryota</taxon>
        <taxon>Metazoa</taxon>
        <taxon>Ecdysozoa</taxon>
        <taxon>Nematoda</taxon>
        <taxon>Chromadorea</taxon>
        <taxon>Rhabditida</taxon>
        <taxon>Tylenchina</taxon>
        <taxon>Panagrolaimomorpha</taxon>
        <taxon>Strongyloidoidea</taxon>
        <taxon>Strongyloididae</taxon>
        <taxon>Strongyloides</taxon>
    </lineage>
</organism>
<evidence type="ECO:0000313" key="3">
    <source>
        <dbReference type="WBParaSite" id="SSTP_0000930800.1"/>
    </source>
</evidence>
<evidence type="ECO:0000313" key="4">
    <source>
        <dbReference type="WBParaSite" id="TCONS_00000997.p1"/>
    </source>
</evidence>
<evidence type="ECO:0000256" key="1">
    <source>
        <dbReference type="SAM" id="SignalP"/>
    </source>
</evidence>
<protein>
    <submittedName>
        <fullName evidence="3">Plasmodium vivax Vir protein</fullName>
    </submittedName>
    <submittedName>
        <fullName evidence="4">Variable surface protein</fullName>
    </submittedName>
</protein>
<reference evidence="3" key="1">
    <citation type="submission" date="2015-08" db="UniProtKB">
        <authorList>
            <consortium name="WormBaseParasite"/>
        </authorList>
    </citation>
    <scope>IDENTIFICATION</scope>
</reference>
<keyword evidence="1" id="KW-0732">Signal</keyword>
<proteinExistence type="predicted"/>